<feature type="coiled-coil region" evidence="1">
    <location>
        <begin position="153"/>
        <end position="255"/>
    </location>
</feature>
<dbReference type="OrthoDB" id="276029at2759"/>
<organism evidence="3 4">
    <name type="scientific">Paramecium sonneborni</name>
    <dbReference type="NCBI Taxonomy" id="65129"/>
    <lineage>
        <taxon>Eukaryota</taxon>
        <taxon>Sar</taxon>
        <taxon>Alveolata</taxon>
        <taxon>Ciliophora</taxon>
        <taxon>Intramacronucleata</taxon>
        <taxon>Oligohymenophorea</taxon>
        <taxon>Peniculida</taxon>
        <taxon>Parameciidae</taxon>
        <taxon>Paramecium</taxon>
    </lineage>
</organism>
<keyword evidence="1" id="KW-0175">Coiled coil</keyword>
<keyword evidence="4" id="KW-1185">Reference proteome</keyword>
<dbReference type="GO" id="GO:0015631">
    <property type="term" value="F:tubulin binding"/>
    <property type="evidence" value="ECO:0007669"/>
    <property type="project" value="InterPro"/>
</dbReference>
<dbReference type="AlphaFoldDB" id="A0A8S1LLH2"/>
<proteinExistence type="predicted"/>
<dbReference type="GO" id="GO:0030992">
    <property type="term" value="C:intraciliary transport particle B"/>
    <property type="evidence" value="ECO:0007669"/>
    <property type="project" value="InterPro"/>
</dbReference>
<feature type="domain" description="IFT81 calponin homology" evidence="2">
    <location>
        <begin position="17"/>
        <end position="134"/>
    </location>
</feature>
<dbReference type="EMBL" id="CAJJDN010000021">
    <property type="protein sequence ID" value="CAD8066203.1"/>
    <property type="molecule type" value="Genomic_DNA"/>
</dbReference>
<dbReference type="Pfam" id="PF18383">
    <property type="entry name" value="IFT81_CH"/>
    <property type="match status" value="1"/>
</dbReference>
<accession>A0A8S1LLH2</accession>
<gene>
    <name evidence="3" type="ORF">PSON_ATCC_30995.1.T0210183</name>
</gene>
<dbReference type="InterPro" id="IPR029600">
    <property type="entry name" value="IFT81"/>
</dbReference>
<name>A0A8S1LLH2_9CILI</name>
<dbReference type="InterPro" id="IPR041146">
    <property type="entry name" value="IFT81_CH"/>
</dbReference>
<feature type="coiled-coil region" evidence="1">
    <location>
        <begin position="319"/>
        <end position="541"/>
    </location>
</feature>
<dbReference type="PANTHER" id="PTHR15614">
    <property type="entry name" value="INTRAFLAGELLAR TRANSPORT PROTEIN 81 HOMOLOG"/>
    <property type="match status" value="1"/>
</dbReference>
<reference evidence="3" key="1">
    <citation type="submission" date="2021-01" db="EMBL/GenBank/DDBJ databases">
        <authorList>
            <consortium name="Genoscope - CEA"/>
            <person name="William W."/>
        </authorList>
    </citation>
    <scope>NUCLEOTIDE SEQUENCE</scope>
</reference>
<sequence length="684" mass="81013">MASYSGEQQVKTVINTDDIKEIVAILNNKFNENFSLVSFDEQNQFEFLEQLNKIFTHLDSRWTIDVKVDNQETIIYKITEYLRILNYPGQFDDKWSQSVLAADKKVIYPIFHYLLTRYPELEKRAYLAKYLVPVFVPDEFQMDNDIKTCVDQIKDLQAQFQVHHQSLEQVQSQSMNPDELKKDITQFEQEREQLLNKISNFKSKVSSKPNFNELLEVTNMLRREQEEEARLQDKLRQQRMQLDQTDQILLQAQQRLIDAQKSLAPDNSPEQMLMALRNEVKRNREISKDRLGFDLKERRKKLEQIERLLAEPPITLNELNNLENTLMALRRAVNQMEDKLKREAKPEDDKLTIYKQQAQLVAKKKERAVDDIKKVEEEQQLIEKEVFKKEEQIAKERGPNYKTKGEFKEYANQLKDKKFLYQKLKDELKGLQAERAILERTELILKKQKNELLKQQQELEKTHGIVGYSKKKEGLEKLSEENQQINLKKGQTLEEISKIVNEIQAQIKLKRPLIQEQLAEIKTIRQQYSELEQEHKQKKQEFDRIMLGVESDQSSLVNEVKKLRDEVYGLDRKIRLNKYNSEILEIKIQRLNDESEYSKGGKQLSSQSKSNAEMLQQRILKLEENIKNLKQQRELVKENYEPSLRQMNYFSDLKKILNVKFQQLSNEQGQKQQMKAGANRLVIG</sequence>
<evidence type="ECO:0000256" key="1">
    <source>
        <dbReference type="SAM" id="Coils"/>
    </source>
</evidence>
<evidence type="ECO:0000313" key="3">
    <source>
        <dbReference type="EMBL" id="CAD8066203.1"/>
    </source>
</evidence>
<dbReference type="Proteomes" id="UP000692954">
    <property type="component" value="Unassembled WGS sequence"/>
</dbReference>
<protein>
    <recommendedName>
        <fullName evidence="2">IFT81 calponin homology domain-containing protein</fullName>
    </recommendedName>
</protein>
<feature type="coiled-coil region" evidence="1">
    <location>
        <begin position="605"/>
        <end position="639"/>
    </location>
</feature>
<dbReference type="PANTHER" id="PTHR15614:SF2">
    <property type="entry name" value="INTRAFLAGELLAR TRANSPORT PROTEIN 81 HOMOLOG"/>
    <property type="match status" value="1"/>
</dbReference>
<dbReference type="GO" id="GO:0036064">
    <property type="term" value="C:ciliary basal body"/>
    <property type="evidence" value="ECO:0007669"/>
    <property type="project" value="TreeGrafter"/>
</dbReference>
<comment type="caution">
    <text evidence="3">The sequence shown here is derived from an EMBL/GenBank/DDBJ whole genome shotgun (WGS) entry which is preliminary data.</text>
</comment>
<dbReference type="GO" id="GO:0042073">
    <property type="term" value="P:intraciliary transport"/>
    <property type="evidence" value="ECO:0007669"/>
    <property type="project" value="InterPro"/>
</dbReference>
<evidence type="ECO:0000313" key="4">
    <source>
        <dbReference type="Proteomes" id="UP000692954"/>
    </source>
</evidence>
<evidence type="ECO:0000259" key="2">
    <source>
        <dbReference type="Pfam" id="PF18383"/>
    </source>
</evidence>
<dbReference type="GO" id="GO:0060271">
    <property type="term" value="P:cilium assembly"/>
    <property type="evidence" value="ECO:0007669"/>
    <property type="project" value="InterPro"/>
</dbReference>